<reference evidence="3" key="1">
    <citation type="journal article" date="2019" name="Int. J. Syst. Evol. Microbiol.">
        <title>The Global Catalogue of Microorganisms (GCM) 10K type strain sequencing project: providing services to taxonomists for standard genome sequencing and annotation.</title>
        <authorList>
            <consortium name="The Broad Institute Genomics Platform"/>
            <consortium name="The Broad Institute Genome Sequencing Center for Infectious Disease"/>
            <person name="Wu L."/>
            <person name="Ma J."/>
        </authorList>
    </citation>
    <scope>NUCLEOTIDE SEQUENCE [LARGE SCALE GENOMIC DNA]</scope>
    <source>
        <strain evidence="3">CGMCC 4.7330</strain>
    </source>
</reference>
<comment type="caution">
    <text evidence="2">The sequence shown here is derived from an EMBL/GenBank/DDBJ whole genome shotgun (WGS) entry which is preliminary data.</text>
</comment>
<dbReference type="RefSeq" id="WP_378615255.1">
    <property type="nucleotide sequence ID" value="NZ_JBHSAX010000019.1"/>
</dbReference>
<keyword evidence="3" id="KW-1185">Reference proteome</keyword>
<proteinExistence type="predicted"/>
<dbReference type="Proteomes" id="UP001595696">
    <property type="component" value="Unassembled WGS sequence"/>
</dbReference>
<evidence type="ECO:0000313" key="2">
    <source>
        <dbReference type="EMBL" id="MFC3965462.1"/>
    </source>
</evidence>
<feature type="compositionally biased region" description="Basic and acidic residues" evidence="1">
    <location>
        <begin position="48"/>
        <end position="81"/>
    </location>
</feature>
<sequence>MKIADTVDPEVRSQLASTALGWNMDRTAVQKAGRYTDEEMAALIEATEPERREREHSRAVREWAEKVRREGGYNPKERGSG</sequence>
<feature type="region of interest" description="Disordered" evidence="1">
    <location>
        <begin position="47"/>
        <end position="81"/>
    </location>
</feature>
<accession>A0ABV8E129</accession>
<protein>
    <submittedName>
        <fullName evidence="2">Uncharacterized protein</fullName>
    </submittedName>
</protein>
<dbReference type="EMBL" id="JBHSAX010000019">
    <property type="protein sequence ID" value="MFC3965462.1"/>
    <property type="molecule type" value="Genomic_DNA"/>
</dbReference>
<organism evidence="2 3">
    <name type="scientific">Nocardia jiangsuensis</name>
    <dbReference type="NCBI Taxonomy" id="1691563"/>
    <lineage>
        <taxon>Bacteria</taxon>
        <taxon>Bacillati</taxon>
        <taxon>Actinomycetota</taxon>
        <taxon>Actinomycetes</taxon>
        <taxon>Mycobacteriales</taxon>
        <taxon>Nocardiaceae</taxon>
        <taxon>Nocardia</taxon>
    </lineage>
</organism>
<evidence type="ECO:0000313" key="3">
    <source>
        <dbReference type="Proteomes" id="UP001595696"/>
    </source>
</evidence>
<name>A0ABV8E129_9NOCA</name>
<gene>
    <name evidence="2" type="ORF">ACFO0B_26020</name>
</gene>
<evidence type="ECO:0000256" key="1">
    <source>
        <dbReference type="SAM" id="MobiDB-lite"/>
    </source>
</evidence>